<dbReference type="Pfam" id="PF00078">
    <property type="entry name" value="RVT_1"/>
    <property type="match status" value="1"/>
</dbReference>
<reference evidence="5" key="1">
    <citation type="submission" date="2022-10" db="EMBL/GenBank/DDBJ databases">
        <authorList>
            <person name="Chen Y."/>
            <person name="Dougan E. K."/>
            <person name="Chan C."/>
            <person name="Rhodes N."/>
            <person name="Thang M."/>
        </authorList>
    </citation>
    <scope>NUCLEOTIDE SEQUENCE</scope>
</reference>
<feature type="compositionally biased region" description="Basic and acidic residues" evidence="3">
    <location>
        <begin position="3307"/>
        <end position="3316"/>
    </location>
</feature>
<dbReference type="EMBL" id="CAMXCT010000910">
    <property type="protein sequence ID" value="CAI3984697.1"/>
    <property type="molecule type" value="Genomic_DNA"/>
</dbReference>
<feature type="region of interest" description="Disordered" evidence="3">
    <location>
        <begin position="3017"/>
        <end position="3038"/>
    </location>
</feature>
<reference evidence="6 7" key="2">
    <citation type="submission" date="2024-05" db="EMBL/GenBank/DDBJ databases">
        <authorList>
            <person name="Chen Y."/>
            <person name="Shah S."/>
            <person name="Dougan E. K."/>
            <person name="Thang M."/>
            <person name="Chan C."/>
        </authorList>
    </citation>
    <scope>NUCLEOTIDE SEQUENCE [LARGE SCALE GENOMIC DNA]</scope>
</reference>
<feature type="region of interest" description="Disordered" evidence="3">
    <location>
        <begin position="1696"/>
        <end position="1726"/>
    </location>
</feature>
<dbReference type="EMBL" id="CAMXCT030000910">
    <property type="protein sequence ID" value="CAL4772009.1"/>
    <property type="molecule type" value="Genomic_DNA"/>
</dbReference>
<dbReference type="GO" id="GO:0032259">
    <property type="term" value="P:methylation"/>
    <property type="evidence" value="ECO:0007669"/>
    <property type="project" value="UniProtKB-KW"/>
</dbReference>
<evidence type="ECO:0000313" key="5">
    <source>
        <dbReference type="EMBL" id="CAI3984697.1"/>
    </source>
</evidence>
<evidence type="ECO:0000256" key="2">
    <source>
        <dbReference type="ARBA" id="ARBA00022679"/>
    </source>
</evidence>
<keyword evidence="2" id="KW-0808">Transferase</keyword>
<dbReference type="InterPro" id="IPR001525">
    <property type="entry name" value="C5_MeTfrase"/>
</dbReference>
<dbReference type="EMBL" id="CAMXCT020000910">
    <property type="protein sequence ID" value="CAL1138072.1"/>
    <property type="molecule type" value="Genomic_DNA"/>
</dbReference>
<evidence type="ECO:0000259" key="4">
    <source>
        <dbReference type="PROSITE" id="PS50878"/>
    </source>
</evidence>
<gene>
    <name evidence="5" type="ORF">C1SCF055_LOCUS12216</name>
</gene>
<organism evidence="5">
    <name type="scientific">Cladocopium goreaui</name>
    <dbReference type="NCBI Taxonomy" id="2562237"/>
    <lineage>
        <taxon>Eukaryota</taxon>
        <taxon>Sar</taxon>
        <taxon>Alveolata</taxon>
        <taxon>Dinophyceae</taxon>
        <taxon>Suessiales</taxon>
        <taxon>Symbiodiniaceae</taxon>
        <taxon>Cladocopium</taxon>
    </lineage>
</organism>
<dbReference type="Gene3D" id="3.40.50.150">
    <property type="entry name" value="Vaccinia Virus protein VP39"/>
    <property type="match status" value="1"/>
</dbReference>
<keyword evidence="7" id="KW-1185">Reference proteome</keyword>
<feature type="region of interest" description="Disordered" evidence="3">
    <location>
        <begin position="1273"/>
        <end position="1294"/>
    </location>
</feature>
<feature type="compositionally biased region" description="Basic and acidic residues" evidence="3">
    <location>
        <begin position="3186"/>
        <end position="3217"/>
    </location>
</feature>
<comment type="caution">
    <text evidence="5">The sequence shown here is derived from an EMBL/GenBank/DDBJ whole genome shotgun (WGS) entry which is preliminary data.</text>
</comment>
<feature type="region of interest" description="Disordered" evidence="3">
    <location>
        <begin position="3307"/>
        <end position="3339"/>
    </location>
</feature>
<dbReference type="PROSITE" id="PS50878">
    <property type="entry name" value="RT_POL"/>
    <property type="match status" value="1"/>
</dbReference>
<sequence>MESFPMDFSVVDKGDTMSLVAEIAFFDPSHEAHMLLLPHSGALCKFQGLLDDGFWRYTICDAEFVCQFPMPRLKSCGMTRILSHTKPAWCDFYKMVDACSGAGGIAHGALAVGIQTVVAVDANDRMLSLHQRHDSCEVVHGDISSTDVIIETWHNAQHAAVMCAGYSCQPFSVLGDRKGGADPRAASLCGVLKAAVMLQSQVLVLECVSPARHDPFVVKSIDAFVRLTGFHKEIIELRLDSIWPSRRTRTWWVLSSKLFGPVQIQEFPVFCNLEKVHRLMPYVCQWNPRDELALALDQNELTAFGWEDSSYAKHLLTPDCVAPTALHAWGSQVRGCECGCRAVGLSPQRLDEKGLFGCLLQSASSDTTTPCLRHLHPCEAQLLNGVDPMIDFGENVRLALSAIGQIASPLQAAWILSFIVARLEVLSHGKCMFPPLSQLHAFRSWLVARSQLVWPCNDCMLDDPKLIDLVAQWYSARELFLPQLLDPCRWPIEATKPISIAEVLDCLIRSAQVSAPTVPVASLPDDEETPVFDFVTADPKGELCISQEQCVVSFCGSGECEVFCSVAPGTTIAEMLQAHAKLVGPFWVGQIRDRLDHCLSLDFGLEVGQHVQVELSCHGHGTLFGSCDAGESGLLPSMPEVSKLSDGPFAAVDNDAHMQDITATVAWTEPCSTHDDQPGGVHNLAIGVANDQGLHVPQGWCSASALLGLDSAQFLNLQVPTIADPAQLSALRSQVISASDRLQLLSCQGDLWADDELRFHLHAISSAYVQHCAKIGHTAGSSLLVIDPLITAAWGAPHAFACEVWAGSHPEVLRDGVQVIGVFRINHHWVPVQFVPNGHHLNIHTWDSPVNSHADLNQVIERLSKAWGFKSFLINCQQRVFFTCNKCGAMAIHFLQDSLFGTLLPGTRSEADACHDMLRGRFVTALKSCQVTLRPWVWGSGDDESSEQAWPSEVSEQDQPIAAADVASSSADPAPGVSVPLTGAYDPTRSHTCIPLEDRIELLRAHGHDMADDEIRFHLQVIIGRRNEKRVRETLPLPVVLMSEPLNFLNWDEVGHIITEKWCCAFPQVRDEGHQIVSALWIDGHWIPLWFVPGGRVLVVHTFNDFGDYDGLDGKLRWMGLHLGFEDVVIHRIPNGLPSHNFCGAHTMAFIAHVLLEAPLPDTVDELHNMHSNMRAHFVQEIYADQVCRCPLIWGAGGTGALVKSLSEELLKHGVPPQLSEARASQAIRAIGSEQLIQALQAPQPWRQLKALANNVSFKFVLPSELAAVVASNKSKPVGKKQPKDKQGPGVPPSVDLDLSKIQVLEGAFRAQGRVLPQLQPQQIGPVSSGFVLMSAQDAEPYLRSGKCVSKEPLALVVVHRRDVQVQSMLSQVQCTVPCRCVVDNEPLLIEATIVQIGSGTVEKFASSNPVSLDQPDVNTVRISVYRDEFAESWESFSKAPIRAIVQLLPELKRCEVEGCTCSSWHPSSNPQIRDPILDLWRRQFLKFGFKQVDASDADFFAVSIRVPSSLMSAVLGRSGHQGLYVEPRTADGKLVLDQYMVIWTPKETLQNLLHFRQTMPAVSGLARVGDRRGLRVLADQAENVHQMLKPGTLFLPQGNRSLFLVGPVPFGLDRMAVAKAMQLIGWKCKPLQPSAPQPGKGAMWQVQAVEDPPNSIVQTTLGEILISRHKISEAPKIVDDAPVASAATLALCGSAPQSKEDPWSKQDPWQQYAPVSKPSAPANAVPDASESLQQLESRIQSAVLSRLPQAMEQDDVPDRLQLLEGQVQSLMQQHGKMETQFLEFSSQQTQTVSNLQNQLNVQAQQMHGQLEQQSQNIQAMFETQLSHIRGTNAGTWKGVGVLSKTPVRRLPHDWPNEIAQSSRALAFTTLLDDVWLTGGVVYGDSVICKTLLLIGTPTDKYTQLWQQFEQSAEQKLPFVPGRHTKGRAQTKRLSKVQTTRRLQSYVRHVQVHGCDSAFASDVWVAIVRAAGFHGGFAAWWLVCPSKVFGADRYLPLSPPSIECALKIFETMVIEVRLLENQLRSSSRQYARLRRAKNPNLIFSDIKDHPSNGVDFLLRPLKAVVVDLDEESNAVVVEPPQQWVSTRPVFCNGSALSVIHAEDDCLYVESIDGIRTGMAVSQLLSTGSKEELANSFLDAWKQRWDRHKNVPPERWNVILQFARTHLPRHQFQWDSLTVESLGHAISRRKRSSASGLDGVSVLDLQSLPTSALTSFCMMFDEAESTGVWPGQLLEGKVSCLAKNDAPAGVMDYRPITVLGLLYRIWGSHHARLGIRALDGLLPSTLYGSRPSRYAGQVWSQLLWAVEDSIAADVSLSGIFADIQKAFNCLPRFVIFEVAAMVGIPMRILTAWAGALSDIGRRFQLGPNLTKAAYSVTGLPEGDGLSCLGMVLVDMLFHAWHLAFFPMCQPVSYVDDWTLITTDPNIMVGMFQCLDRFTRELDLQLDLKKTCAWSVTAQGRKKLREQGFTLVSSCRSLGAHVQLSRKHTNSTQMERVSSLQPMWSRLRLSASAYEQKVRAMRAGAWPRGLHAITATAVATSTFKSLRSGAMKGLGADGSGCNAFIHLGLVEVPHTDPQFWSIIQTFRMVRDCGIEDVVHSVLWAMVQGQSNFASNGISATLLTRVQTLGWHVDRMMFVDDFGYFSLFDVAIDDLVWRMQWAWLKVVAANVQHRPGLKDLFWQCDAFTACRHMVDQDLWDALPSLPECVVAYGWSLRPSTFEEWFSSLAAIDVGAVLLQISQAVLRVDAPRSADISPDTPDCVPVWTPLPPLESLPSKAVRWYGDGMVRKLVSWFWDTLHGAVGPVQWVAMSQLFIDFASSTGEVGPLKLHKWCDGSDFPLQGLVSRPFRLRVRWFGKLLREILRHSGAEVSTGYVRPASTMVAMFSSCIAIPWPVERLTMVDDWILLHTVVHYAAMQSCPNALYMLATGVDWALDPKALRAKECELRAQGTEAGHPARTLGLEATELGTGGVSPGMGPLAILPRDRHLERCDTLAGAEAFHTRLERAGYRNTMVRLVHPARGPGGQPAGTSRKGPLGTVRGDHKLLRDTLVPLFRPQHGEMRPSLVLVSVVPVLPYEAELGPAGLHCQADQVALDNYGKVVPLAAGPCRDVARGCPVVLLQADRSNSCLDGLPTTEGGDPCFHACEYHRSMYQGSLLGRACAVQGCLHPVTGTRKGVNFCKLHGATEEKPRAKAAPRAREASPPRVDTDQRSETARQTERPGVNAMQGAVADKADLAELLVELLQGKEAEEAYQDSLTSLAKAYVQQHKDLETRESPAWRALNRLAHPPAVCQEPEYDPVTRMLEATLERPTEEEKSDTPAPRLVRPASAPASHFPGPRTSGELAASLFRPKSEIDSVLPRPRLVSSPGAVGTFSGTPGPAGSVGMQGLHAFRPFHAGAYTDPGPPALDETSKALQTIAKVMAAKEDPAAQDRGKLSSIGRTEERMLYLARGCDTLTVHLGEATVGKEPYHALKSVATQNRPLLREISFPVASPLGPLPSVSGAKVIRLTIASLWPILPRPRRRSLTCLARLGITSWKNGRGTLLLCPIGTEMLYAKLGPWHVSWGQSTMAVGRRLRHNSLSLGKNMPMRGRCTRS</sequence>
<evidence type="ECO:0000256" key="3">
    <source>
        <dbReference type="SAM" id="MobiDB-lite"/>
    </source>
</evidence>
<dbReference type="InterPro" id="IPR000477">
    <property type="entry name" value="RT_dom"/>
</dbReference>
<feature type="compositionally biased region" description="Low complexity" evidence="3">
    <location>
        <begin position="962"/>
        <end position="980"/>
    </location>
</feature>
<dbReference type="OrthoDB" id="410381at2759"/>
<protein>
    <submittedName>
        <fullName evidence="6">Type II methyltransferase M.NlaX (M.NlaX) (Cytosine-specific methyltransferase NlaX)</fullName>
    </submittedName>
</protein>
<feature type="region of interest" description="Disordered" evidence="3">
    <location>
        <begin position="3186"/>
        <end position="3221"/>
    </location>
</feature>
<dbReference type="Pfam" id="PF00145">
    <property type="entry name" value="DNA_methylase"/>
    <property type="match status" value="1"/>
</dbReference>
<dbReference type="Proteomes" id="UP001152797">
    <property type="component" value="Unassembled WGS sequence"/>
</dbReference>
<feature type="region of interest" description="Disordered" evidence="3">
    <location>
        <begin position="941"/>
        <end position="983"/>
    </location>
</feature>
<accession>A0A9P1FSC6</accession>
<dbReference type="SUPFAM" id="SSF53335">
    <property type="entry name" value="S-adenosyl-L-methionine-dependent methyltransferases"/>
    <property type="match status" value="1"/>
</dbReference>
<proteinExistence type="predicted"/>
<dbReference type="InterPro" id="IPR029063">
    <property type="entry name" value="SAM-dependent_MTases_sf"/>
</dbReference>
<evidence type="ECO:0000256" key="1">
    <source>
        <dbReference type="ARBA" id="ARBA00022603"/>
    </source>
</evidence>
<evidence type="ECO:0000313" key="6">
    <source>
        <dbReference type="EMBL" id="CAL4772009.1"/>
    </source>
</evidence>
<feature type="domain" description="Reverse transcriptase" evidence="4">
    <location>
        <begin position="2221"/>
        <end position="2469"/>
    </location>
</feature>
<evidence type="ECO:0000313" key="7">
    <source>
        <dbReference type="Proteomes" id="UP001152797"/>
    </source>
</evidence>
<keyword evidence="1 6" id="KW-0489">Methyltransferase</keyword>
<name>A0A9P1FSC6_9DINO</name>
<dbReference type="GO" id="GO:0008168">
    <property type="term" value="F:methyltransferase activity"/>
    <property type="evidence" value="ECO:0007669"/>
    <property type="project" value="UniProtKB-KW"/>
</dbReference>